<organism evidence="1 2">
    <name type="scientific">Mikania micrantha</name>
    <name type="common">bitter vine</name>
    <dbReference type="NCBI Taxonomy" id="192012"/>
    <lineage>
        <taxon>Eukaryota</taxon>
        <taxon>Viridiplantae</taxon>
        <taxon>Streptophyta</taxon>
        <taxon>Embryophyta</taxon>
        <taxon>Tracheophyta</taxon>
        <taxon>Spermatophyta</taxon>
        <taxon>Magnoliopsida</taxon>
        <taxon>eudicotyledons</taxon>
        <taxon>Gunneridae</taxon>
        <taxon>Pentapetalae</taxon>
        <taxon>asterids</taxon>
        <taxon>campanulids</taxon>
        <taxon>Asterales</taxon>
        <taxon>Asteraceae</taxon>
        <taxon>Asteroideae</taxon>
        <taxon>Heliantheae alliance</taxon>
        <taxon>Eupatorieae</taxon>
        <taxon>Mikania</taxon>
    </lineage>
</organism>
<name>A0A5N6LYZ9_9ASTR</name>
<proteinExistence type="predicted"/>
<dbReference type="Proteomes" id="UP000326396">
    <property type="component" value="Linkage Group LG7"/>
</dbReference>
<dbReference type="CDD" id="cd22744">
    <property type="entry name" value="OTU"/>
    <property type="match status" value="1"/>
</dbReference>
<keyword evidence="2" id="KW-1185">Reference proteome</keyword>
<evidence type="ECO:0000313" key="1">
    <source>
        <dbReference type="EMBL" id="KAD3066808.1"/>
    </source>
</evidence>
<dbReference type="SUPFAM" id="SSF54001">
    <property type="entry name" value="Cysteine proteinases"/>
    <property type="match status" value="1"/>
</dbReference>
<dbReference type="AlphaFoldDB" id="A0A5N6LYZ9"/>
<sequence length="178" mass="20512">MPSSDSQSQNEFRFPRNMKPEGLNNVYCFDRLILPLLQPYVINIQDIEPDGNCGFRSVPVGLGFDENHWAFIRQQLLHELDFNADLYRYVFNSYDPGSSDVLRNTINRQQIAPAPAEHWMFMPHTGLVIAQRFGVIVHLFSSQGPQTIFPLWTSANSFPRHKVVSLVHLDIHYINVTL</sequence>
<reference evidence="1 2" key="1">
    <citation type="submission" date="2019-05" db="EMBL/GenBank/DDBJ databases">
        <title>Mikania micrantha, genome provides insights into the molecular mechanism of rapid growth.</title>
        <authorList>
            <person name="Liu B."/>
        </authorList>
    </citation>
    <scope>NUCLEOTIDE SEQUENCE [LARGE SCALE GENOMIC DNA]</scope>
    <source>
        <strain evidence="1">NLD-2019</strain>
        <tissue evidence="1">Leaf</tissue>
    </source>
</reference>
<evidence type="ECO:0000313" key="2">
    <source>
        <dbReference type="Proteomes" id="UP000326396"/>
    </source>
</evidence>
<dbReference type="OrthoDB" id="1694816at2759"/>
<accession>A0A5N6LYZ9</accession>
<protein>
    <recommendedName>
        <fullName evidence="3">OTU domain-containing protein</fullName>
    </recommendedName>
</protein>
<comment type="caution">
    <text evidence="1">The sequence shown here is derived from an EMBL/GenBank/DDBJ whole genome shotgun (WGS) entry which is preliminary data.</text>
</comment>
<evidence type="ECO:0008006" key="3">
    <source>
        <dbReference type="Google" id="ProtNLM"/>
    </source>
</evidence>
<dbReference type="InterPro" id="IPR038765">
    <property type="entry name" value="Papain-like_cys_pep_sf"/>
</dbReference>
<dbReference type="EMBL" id="SZYD01000017">
    <property type="protein sequence ID" value="KAD3066808.1"/>
    <property type="molecule type" value="Genomic_DNA"/>
</dbReference>
<gene>
    <name evidence="1" type="ORF">E3N88_34688</name>
</gene>
<dbReference type="Gene3D" id="3.90.70.80">
    <property type="match status" value="1"/>
</dbReference>